<dbReference type="Proteomes" id="UP000768646">
    <property type="component" value="Unassembled WGS sequence"/>
</dbReference>
<keyword evidence="2" id="KW-1185">Reference proteome</keyword>
<dbReference type="EMBL" id="JABTEG010000008">
    <property type="protein sequence ID" value="KAG4304427.1"/>
    <property type="molecule type" value="Genomic_DNA"/>
</dbReference>
<organism evidence="1 2">
    <name type="scientific">Pneumocystis oryctolagi</name>
    <dbReference type="NCBI Taxonomy" id="42067"/>
    <lineage>
        <taxon>Eukaryota</taxon>
        <taxon>Fungi</taxon>
        <taxon>Dikarya</taxon>
        <taxon>Ascomycota</taxon>
        <taxon>Taphrinomycotina</taxon>
        <taxon>Pneumocystomycetes</taxon>
        <taxon>Pneumocystaceae</taxon>
        <taxon>Pneumocystis</taxon>
    </lineage>
</organism>
<evidence type="ECO:0000313" key="1">
    <source>
        <dbReference type="EMBL" id="KAG4304427.1"/>
    </source>
</evidence>
<comment type="caution">
    <text evidence="1">The sequence shown here is derived from an EMBL/GenBank/DDBJ whole genome shotgun (WGS) entry which is preliminary data.</text>
</comment>
<accession>A0ACB7C9N8</accession>
<gene>
    <name evidence="1" type="ORF">PORY_002137</name>
</gene>
<evidence type="ECO:0000313" key="2">
    <source>
        <dbReference type="Proteomes" id="UP000768646"/>
    </source>
</evidence>
<sequence>MFYNFICFGISLLNIKIYIMNYVKDNIKKSFSDEEKKSKVSAAQIRIQKDITELALPETMKIKFPNPDDLLNFYLTIYPDEGFYKGGSFSFKFNINMNYPHDPPKVKCIQKIYHPNIDLDGNVCLNILREEWRPVLNLNAIVFGLQYLFLNPNVEEPLNKDYVYNVFQEILSKDSLDERVRDNKTISSFFKPLSSVTILSLNFNGPKHDISLIPA</sequence>
<reference evidence="1 2" key="1">
    <citation type="journal article" date="2021" name="Commun. Biol.">
        <title>Genomic insights into the host specific adaptation of the Pneumocystis genus.</title>
        <authorList>
            <person name="Cisse O.H."/>
            <person name="Ma L."/>
            <person name="Dekker J.P."/>
            <person name="Khil P.P."/>
            <person name="Youn J.-H."/>
            <person name="Brenchley J.M."/>
            <person name="Blair R."/>
            <person name="Pahar B."/>
            <person name="Chabe M."/>
            <person name="Van Rompay K.K.A."/>
            <person name="Keesler R."/>
            <person name="Sukura A."/>
            <person name="Hirsch V."/>
            <person name="Kutty G."/>
            <person name="Liu Y."/>
            <person name="Peng L."/>
            <person name="Chen J."/>
            <person name="Song J."/>
            <person name="Weissenbacher-Lang C."/>
            <person name="Xu J."/>
            <person name="Upham N.S."/>
            <person name="Stajich J.E."/>
            <person name="Cuomo C.A."/>
            <person name="Cushion M.T."/>
            <person name="Kovacs J.A."/>
        </authorList>
    </citation>
    <scope>NUCLEOTIDE SEQUENCE [LARGE SCALE GENOMIC DNA]</scope>
    <source>
        <strain evidence="1 2">RABM</strain>
    </source>
</reference>
<proteinExistence type="predicted"/>
<name>A0ACB7C9N8_9ASCO</name>
<protein>
    <submittedName>
        <fullName evidence="1">Uncharacterized protein</fullName>
    </submittedName>
</protein>